<evidence type="ECO:0000313" key="2">
    <source>
        <dbReference type="EMBL" id="GAA3235312.1"/>
    </source>
</evidence>
<dbReference type="CDD" id="cd08556">
    <property type="entry name" value="GDPD"/>
    <property type="match status" value="1"/>
</dbReference>
<feature type="domain" description="GP-PDE" evidence="1">
    <location>
        <begin position="7"/>
        <end position="236"/>
    </location>
</feature>
<organism evidence="2 3">
    <name type="scientific">Actinocorallia longicatena</name>
    <dbReference type="NCBI Taxonomy" id="111803"/>
    <lineage>
        <taxon>Bacteria</taxon>
        <taxon>Bacillati</taxon>
        <taxon>Actinomycetota</taxon>
        <taxon>Actinomycetes</taxon>
        <taxon>Streptosporangiales</taxon>
        <taxon>Thermomonosporaceae</taxon>
        <taxon>Actinocorallia</taxon>
    </lineage>
</organism>
<comment type="caution">
    <text evidence="2">The sequence shown here is derived from an EMBL/GenBank/DDBJ whole genome shotgun (WGS) entry which is preliminary data.</text>
</comment>
<protein>
    <recommendedName>
        <fullName evidence="1">GP-PDE domain-containing protein</fullName>
    </recommendedName>
</protein>
<sequence length="236" mass="24896">MIFSEGLTLIGHRGGGTGEGENTLESLLGAVELGLTWVEIDVQRTAEDTLVLRHDPVTADGAFVIDGPGTGLVRLEEVFEALPPHVGIDIDVKTVLEDALDHRTAPLLKKLVADEAMRRPLMITSFDPALLMRMSDLGVPLGLLTWLWFPIGHAVAAAAGLGLDAIALHTGSCEAGSGKQRPFERCVEVAHEAGLDVIVWCPKPEEVALYSAADALVVDDVPGTLAQLAGLTTPAS</sequence>
<dbReference type="InterPro" id="IPR017946">
    <property type="entry name" value="PLC-like_Pdiesterase_TIM-brl"/>
</dbReference>
<name>A0ABP6QK09_9ACTN</name>
<dbReference type="Pfam" id="PF03009">
    <property type="entry name" value="GDPD"/>
    <property type="match status" value="1"/>
</dbReference>
<dbReference type="Gene3D" id="3.20.20.190">
    <property type="entry name" value="Phosphatidylinositol (PI) phosphodiesterase"/>
    <property type="match status" value="2"/>
</dbReference>
<dbReference type="RefSeq" id="WP_344836900.1">
    <property type="nucleotide sequence ID" value="NZ_BAAAUV010000028.1"/>
</dbReference>
<accession>A0ABP6QK09</accession>
<dbReference type="InterPro" id="IPR030395">
    <property type="entry name" value="GP_PDE_dom"/>
</dbReference>
<dbReference type="Proteomes" id="UP001501237">
    <property type="component" value="Unassembled WGS sequence"/>
</dbReference>
<dbReference type="SUPFAM" id="SSF51695">
    <property type="entry name" value="PLC-like phosphodiesterases"/>
    <property type="match status" value="1"/>
</dbReference>
<dbReference type="PANTHER" id="PTHR46211">
    <property type="entry name" value="GLYCEROPHOSPHORYL DIESTER PHOSPHODIESTERASE"/>
    <property type="match status" value="1"/>
</dbReference>
<dbReference type="EMBL" id="BAAAUV010000028">
    <property type="protein sequence ID" value="GAA3235312.1"/>
    <property type="molecule type" value="Genomic_DNA"/>
</dbReference>
<gene>
    <name evidence="2" type="ORF">GCM10010468_68970</name>
</gene>
<dbReference type="PANTHER" id="PTHR46211:SF1">
    <property type="entry name" value="GLYCEROPHOSPHODIESTER PHOSPHODIESTERASE, CYTOPLASMIC"/>
    <property type="match status" value="1"/>
</dbReference>
<evidence type="ECO:0000313" key="3">
    <source>
        <dbReference type="Proteomes" id="UP001501237"/>
    </source>
</evidence>
<dbReference type="PROSITE" id="PS51704">
    <property type="entry name" value="GP_PDE"/>
    <property type="match status" value="1"/>
</dbReference>
<evidence type="ECO:0000259" key="1">
    <source>
        <dbReference type="PROSITE" id="PS51704"/>
    </source>
</evidence>
<proteinExistence type="predicted"/>
<keyword evidence="3" id="KW-1185">Reference proteome</keyword>
<reference evidence="3" key="1">
    <citation type="journal article" date="2019" name="Int. J. Syst. Evol. Microbiol.">
        <title>The Global Catalogue of Microorganisms (GCM) 10K type strain sequencing project: providing services to taxonomists for standard genome sequencing and annotation.</title>
        <authorList>
            <consortium name="The Broad Institute Genomics Platform"/>
            <consortium name="The Broad Institute Genome Sequencing Center for Infectious Disease"/>
            <person name="Wu L."/>
            <person name="Ma J."/>
        </authorList>
    </citation>
    <scope>NUCLEOTIDE SEQUENCE [LARGE SCALE GENOMIC DNA]</scope>
    <source>
        <strain evidence="3">JCM 9377</strain>
    </source>
</reference>